<dbReference type="GeneID" id="33568114"/>
<evidence type="ECO:0000313" key="1">
    <source>
        <dbReference type="EMBL" id="ORZ28447.1"/>
    </source>
</evidence>
<gene>
    <name evidence="1" type="ORF">BCR41DRAFT_367081</name>
</gene>
<sequence>MVKNSDFIRPVDSTWPNKRKNRIKRLGRIRYNGPTGHAVLELAGKPSPGYLSIDTFFKRSSLPETNHVTNGWAHSSLTCLRRAPRSTLQYTKYIGLLSKNYARQIGVPDHTDVSIPKTERRLDQLLLQSIELMHASEINDASTVSETGINTDGINEKVTGGKDLGMEREAKIDLVALLNIDGKL</sequence>
<name>A0A1Y2H1L2_9FUNG</name>
<dbReference type="EMBL" id="MCFF01000002">
    <property type="protein sequence ID" value="ORZ28447.1"/>
    <property type="molecule type" value="Genomic_DNA"/>
</dbReference>
<proteinExistence type="predicted"/>
<reference evidence="1 2" key="1">
    <citation type="submission" date="2016-07" db="EMBL/GenBank/DDBJ databases">
        <title>Pervasive Adenine N6-methylation of Active Genes in Fungi.</title>
        <authorList>
            <consortium name="DOE Joint Genome Institute"/>
            <person name="Mondo S.J."/>
            <person name="Dannebaum R.O."/>
            <person name="Kuo R.C."/>
            <person name="Labutti K."/>
            <person name="Haridas S."/>
            <person name="Kuo A."/>
            <person name="Salamov A."/>
            <person name="Ahrendt S.R."/>
            <person name="Lipzen A."/>
            <person name="Sullivan W."/>
            <person name="Andreopoulos W.B."/>
            <person name="Clum A."/>
            <person name="Lindquist E."/>
            <person name="Daum C."/>
            <person name="Ramamoorthy G.K."/>
            <person name="Gryganskyi A."/>
            <person name="Culley D."/>
            <person name="Magnuson J.K."/>
            <person name="James T.Y."/>
            <person name="O'Malley M.A."/>
            <person name="Stajich J.E."/>
            <person name="Spatafora J.W."/>
            <person name="Visel A."/>
            <person name="Grigoriev I.V."/>
        </authorList>
    </citation>
    <scope>NUCLEOTIDE SEQUENCE [LARGE SCALE GENOMIC DNA]</scope>
    <source>
        <strain evidence="1 2">NRRL 3116</strain>
    </source>
</reference>
<dbReference type="InParanoid" id="A0A1Y2H1L2"/>
<protein>
    <submittedName>
        <fullName evidence="1">Uncharacterized protein</fullName>
    </submittedName>
</protein>
<evidence type="ECO:0000313" key="2">
    <source>
        <dbReference type="Proteomes" id="UP000193648"/>
    </source>
</evidence>
<accession>A0A1Y2H1L2</accession>
<keyword evidence="2" id="KW-1185">Reference proteome</keyword>
<comment type="caution">
    <text evidence="1">The sequence shown here is derived from an EMBL/GenBank/DDBJ whole genome shotgun (WGS) entry which is preliminary data.</text>
</comment>
<organism evidence="1 2">
    <name type="scientific">Lobosporangium transversale</name>
    <dbReference type="NCBI Taxonomy" id="64571"/>
    <lineage>
        <taxon>Eukaryota</taxon>
        <taxon>Fungi</taxon>
        <taxon>Fungi incertae sedis</taxon>
        <taxon>Mucoromycota</taxon>
        <taxon>Mortierellomycotina</taxon>
        <taxon>Mortierellomycetes</taxon>
        <taxon>Mortierellales</taxon>
        <taxon>Mortierellaceae</taxon>
        <taxon>Lobosporangium</taxon>
    </lineage>
</organism>
<dbReference type="RefSeq" id="XP_021886132.1">
    <property type="nucleotide sequence ID" value="XM_022026271.1"/>
</dbReference>
<dbReference type="Proteomes" id="UP000193648">
    <property type="component" value="Unassembled WGS sequence"/>
</dbReference>
<dbReference type="AlphaFoldDB" id="A0A1Y2H1L2"/>